<evidence type="ECO:0000313" key="2">
    <source>
        <dbReference type="EMBL" id="KAH0819297.1"/>
    </source>
</evidence>
<dbReference type="AlphaFoldDB" id="A0A8J6HS17"/>
<gene>
    <name evidence="2" type="ORF">GEV33_003494</name>
</gene>
<evidence type="ECO:0000259" key="1">
    <source>
        <dbReference type="Pfam" id="PF01590"/>
    </source>
</evidence>
<reference evidence="2" key="1">
    <citation type="journal article" date="2020" name="J Insects Food Feed">
        <title>The yellow mealworm (Tenebrio molitor) genome: a resource for the emerging insects as food and feed industry.</title>
        <authorList>
            <person name="Eriksson T."/>
            <person name="Andere A."/>
            <person name="Kelstrup H."/>
            <person name="Emery V."/>
            <person name="Picard C."/>
        </authorList>
    </citation>
    <scope>NUCLEOTIDE SEQUENCE</scope>
    <source>
        <strain evidence="2">Stoneville</strain>
        <tissue evidence="2">Whole head</tissue>
    </source>
</reference>
<protein>
    <recommendedName>
        <fullName evidence="1">GAF domain-containing protein</fullName>
    </recommendedName>
</protein>
<dbReference type="SUPFAM" id="SSF55781">
    <property type="entry name" value="GAF domain-like"/>
    <property type="match status" value="1"/>
</dbReference>
<proteinExistence type="predicted"/>
<sequence length="161" mass="18350">MRILNPTDLHRSKNNARGGAPLYNLNIYPLSLSGFYADDRFNHDIDALTGYRTKTLLCMPIKDTNGDVIGVAQVINKVSDHPFTKQDEEVFASYLQFCGIGLRNAHLYEKSQLEVKRNQVLLDLARMIFEEQSTIEHVVFRILTHTQSLIQCQRVQVGEKG</sequence>
<keyword evidence="3" id="KW-1185">Reference proteome</keyword>
<dbReference type="EMBL" id="JABDTM020014936">
    <property type="protein sequence ID" value="KAH0819297.1"/>
    <property type="molecule type" value="Genomic_DNA"/>
</dbReference>
<dbReference type="Proteomes" id="UP000719412">
    <property type="component" value="Unassembled WGS sequence"/>
</dbReference>
<dbReference type="InterPro" id="IPR029016">
    <property type="entry name" value="GAF-like_dom_sf"/>
</dbReference>
<name>A0A8J6HS17_TENMO</name>
<reference evidence="2" key="2">
    <citation type="submission" date="2021-08" db="EMBL/GenBank/DDBJ databases">
        <authorList>
            <person name="Eriksson T."/>
        </authorList>
    </citation>
    <scope>NUCLEOTIDE SEQUENCE</scope>
    <source>
        <strain evidence="2">Stoneville</strain>
        <tissue evidence="2">Whole head</tissue>
    </source>
</reference>
<evidence type="ECO:0000313" key="3">
    <source>
        <dbReference type="Proteomes" id="UP000719412"/>
    </source>
</evidence>
<accession>A0A8J6HS17</accession>
<dbReference type="Pfam" id="PF01590">
    <property type="entry name" value="GAF"/>
    <property type="match status" value="1"/>
</dbReference>
<organism evidence="2 3">
    <name type="scientific">Tenebrio molitor</name>
    <name type="common">Yellow mealworm beetle</name>
    <dbReference type="NCBI Taxonomy" id="7067"/>
    <lineage>
        <taxon>Eukaryota</taxon>
        <taxon>Metazoa</taxon>
        <taxon>Ecdysozoa</taxon>
        <taxon>Arthropoda</taxon>
        <taxon>Hexapoda</taxon>
        <taxon>Insecta</taxon>
        <taxon>Pterygota</taxon>
        <taxon>Neoptera</taxon>
        <taxon>Endopterygota</taxon>
        <taxon>Coleoptera</taxon>
        <taxon>Polyphaga</taxon>
        <taxon>Cucujiformia</taxon>
        <taxon>Tenebrionidae</taxon>
        <taxon>Tenebrio</taxon>
    </lineage>
</organism>
<dbReference type="Gene3D" id="3.30.450.40">
    <property type="match status" value="2"/>
</dbReference>
<comment type="caution">
    <text evidence="2">The sequence shown here is derived from an EMBL/GenBank/DDBJ whole genome shotgun (WGS) entry which is preliminary data.</text>
</comment>
<feature type="domain" description="GAF" evidence="1">
    <location>
        <begin position="29"/>
        <end position="100"/>
    </location>
</feature>
<dbReference type="InterPro" id="IPR003018">
    <property type="entry name" value="GAF"/>
</dbReference>